<dbReference type="Gene3D" id="3.30.730.10">
    <property type="entry name" value="AP2/ERF domain"/>
    <property type="match status" value="1"/>
</dbReference>
<dbReference type="EMBL" id="FOGJ01000003">
    <property type="protein sequence ID" value="SER24044.1"/>
    <property type="molecule type" value="Genomic_DNA"/>
</dbReference>
<dbReference type="eggNOG" id="ENOG502ZBRW">
    <property type="taxonomic scope" value="Bacteria"/>
</dbReference>
<dbReference type="GO" id="GO:0003700">
    <property type="term" value="F:DNA-binding transcription factor activity"/>
    <property type="evidence" value="ECO:0007669"/>
    <property type="project" value="InterPro"/>
</dbReference>
<evidence type="ECO:0008006" key="3">
    <source>
        <dbReference type="Google" id="ProtNLM"/>
    </source>
</evidence>
<dbReference type="GO" id="GO:0003677">
    <property type="term" value="F:DNA binding"/>
    <property type="evidence" value="ECO:0007669"/>
    <property type="project" value="InterPro"/>
</dbReference>
<dbReference type="OrthoDB" id="1765300at2"/>
<name>A0A1H9MK01_BUTFI</name>
<protein>
    <recommendedName>
        <fullName evidence="3">AP2/ERF domain-containing protein</fullName>
    </recommendedName>
</protein>
<proteinExistence type="predicted"/>
<dbReference type="AlphaFoldDB" id="A0A1H9MK01"/>
<sequence>MENLTTLSGVQTAVYKDGSTYYRASITHKGKHIALGSYDNPMMAHAAYLEARGIIENSAWELKDWKKDYALSFQKCVILVNFRDQGVYIGTPILLKKDFFLYYLSYNDILTFDIDDLFYYSSHSIMRRGSHLFVADYGSQISIYSRYGIPPYAVAGRDYRFINSDSTDLRYQNIEIINRYRGVRMYTEKGFQRYKAVIHIRSSYVIGHYNTEYEAAIAYNKAADILLKKGVKKKYELNYIEDLSPKDYADIYTRVKISKRIQNYNEMEVR</sequence>
<dbReference type="InterPro" id="IPR016177">
    <property type="entry name" value="DNA-bd_dom_sf"/>
</dbReference>
<reference evidence="1 2" key="1">
    <citation type="submission" date="2016-10" db="EMBL/GenBank/DDBJ databases">
        <authorList>
            <person name="de Groot N.N."/>
        </authorList>
    </citation>
    <scope>NUCLEOTIDE SEQUENCE [LARGE SCALE GENOMIC DNA]</scope>
    <source>
        <strain evidence="1 2">AR40</strain>
    </source>
</reference>
<evidence type="ECO:0000313" key="2">
    <source>
        <dbReference type="Proteomes" id="UP000182584"/>
    </source>
</evidence>
<gene>
    <name evidence="1" type="ORF">SAMN04487884_103136</name>
</gene>
<dbReference type="Proteomes" id="UP000182584">
    <property type="component" value="Unassembled WGS sequence"/>
</dbReference>
<accession>A0A1H9MK01</accession>
<organism evidence="1 2">
    <name type="scientific">Butyrivibrio fibrisolvens</name>
    <dbReference type="NCBI Taxonomy" id="831"/>
    <lineage>
        <taxon>Bacteria</taxon>
        <taxon>Bacillati</taxon>
        <taxon>Bacillota</taxon>
        <taxon>Clostridia</taxon>
        <taxon>Lachnospirales</taxon>
        <taxon>Lachnospiraceae</taxon>
        <taxon>Butyrivibrio</taxon>
    </lineage>
</organism>
<dbReference type="RefSeq" id="WP_022757196.1">
    <property type="nucleotide sequence ID" value="NZ_FOGJ01000003.1"/>
</dbReference>
<dbReference type="InterPro" id="IPR036955">
    <property type="entry name" value="AP2/ERF_dom_sf"/>
</dbReference>
<evidence type="ECO:0000313" key="1">
    <source>
        <dbReference type="EMBL" id="SER24044.1"/>
    </source>
</evidence>
<dbReference type="SUPFAM" id="SSF54171">
    <property type="entry name" value="DNA-binding domain"/>
    <property type="match status" value="1"/>
</dbReference>